<name>A0A3N4J2Q3_9PEZI</name>
<proteinExistence type="predicted"/>
<keyword evidence="2" id="KW-1185">Reference proteome</keyword>
<accession>A0A3N4J2Q3</accession>
<dbReference type="AlphaFoldDB" id="A0A3N4J2Q3"/>
<reference evidence="1 2" key="1">
    <citation type="journal article" date="2018" name="Nat. Ecol. Evol.">
        <title>Pezizomycetes genomes reveal the molecular basis of ectomycorrhizal truffle lifestyle.</title>
        <authorList>
            <person name="Murat C."/>
            <person name="Payen T."/>
            <person name="Noel B."/>
            <person name="Kuo A."/>
            <person name="Morin E."/>
            <person name="Chen J."/>
            <person name="Kohler A."/>
            <person name="Krizsan K."/>
            <person name="Balestrini R."/>
            <person name="Da Silva C."/>
            <person name="Montanini B."/>
            <person name="Hainaut M."/>
            <person name="Levati E."/>
            <person name="Barry K.W."/>
            <person name="Belfiori B."/>
            <person name="Cichocki N."/>
            <person name="Clum A."/>
            <person name="Dockter R.B."/>
            <person name="Fauchery L."/>
            <person name="Guy J."/>
            <person name="Iotti M."/>
            <person name="Le Tacon F."/>
            <person name="Lindquist E.A."/>
            <person name="Lipzen A."/>
            <person name="Malagnac F."/>
            <person name="Mello A."/>
            <person name="Molinier V."/>
            <person name="Miyauchi S."/>
            <person name="Poulain J."/>
            <person name="Riccioni C."/>
            <person name="Rubini A."/>
            <person name="Sitrit Y."/>
            <person name="Splivallo R."/>
            <person name="Traeger S."/>
            <person name="Wang M."/>
            <person name="Zifcakova L."/>
            <person name="Wipf D."/>
            <person name="Zambonelli A."/>
            <person name="Paolocci F."/>
            <person name="Nowrousian M."/>
            <person name="Ottonello S."/>
            <person name="Baldrian P."/>
            <person name="Spatafora J.W."/>
            <person name="Henrissat B."/>
            <person name="Nagy L.G."/>
            <person name="Aury J.M."/>
            <person name="Wincker P."/>
            <person name="Grigoriev I.V."/>
            <person name="Bonfante P."/>
            <person name="Martin F.M."/>
        </authorList>
    </citation>
    <scope>NUCLEOTIDE SEQUENCE [LARGE SCALE GENOMIC DNA]</scope>
    <source>
        <strain evidence="1 2">120613-1</strain>
    </source>
</reference>
<organism evidence="1 2">
    <name type="scientific">Choiromyces venosus 120613-1</name>
    <dbReference type="NCBI Taxonomy" id="1336337"/>
    <lineage>
        <taxon>Eukaryota</taxon>
        <taxon>Fungi</taxon>
        <taxon>Dikarya</taxon>
        <taxon>Ascomycota</taxon>
        <taxon>Pezizomycotina</taxon>
        <taxon>Pezizomycetes</taxon>
        <taxon>Pezizales</taxon>
        <taxon>Tuberaceae</taxon>
        <taxon>Choiromyces</taxon>
    </lineage>
</organism>
<dbReference type="EMBL" id="ML120495">
    <property type="protein sequence ID" value="RPA91507.1"/>
    <property type="molecule type" value="Genomic_DNA"/>
</dbReference>
<dbReference type="Proteomes" id="UP000276215">
    <property type="component" value="Unassembled WGS sequence"/>
</dbReference>
<gene>
    <name evidence="1" type="ORF">L873DRAFT_1819339</name>
</gene>
<evidence type="ECO:0000313" key="2">
    <source>
        <dbReference type="Proteomes" id="UP000276215"/>
    </source>
</evidence>
<protein>
    <submittedName>
        <fullName evidence="1">Uncharacterized protein</fullName>
    </submittedName>
</protein>
<evidence type="ECO:0000313" key="1">
    <source>
        <dbReference type="EMBL" id="RPA91507.1"/>
    </source>
</evidence>
<sequence>MTPIPTTILVAPYPTVLEYLNAHITGSVPVCLVTNFTVPDRPRDTARQVYNLCRIKKNKWVNQKKNVNNDNTK</sequence>